<keyword evidence="2 5" id="KW-0540">Nuclease</keyword>
<protein>
    <recommendedName>
        <fullName evidence="5">Exodeoxyribonuclease 7 large subunit</fullName>
        <ecNumber evidence="5">3.1.11.6</ecNumber>
    </recommendedName>
    <alternativeName>
        <fullName evidence="5">Exodeoxyribonuclease VII large subunit</fullName>
        <shortName evidence="5">Exonuclease VII large subunit</shortName>
    </alternativeName>
</protein>
<comment type="similarity">
    <text evidence="5 6">Belongs to the XseA family.</text>
</comment>
<evidence type="ECO:0000313" key="10">
    <source>
        <dbReference type="Proteomes" id="UP000254875"/>
    </source>
</evidence>
<reference evidence="10" key="1">
    <citation type="submission" date="2018-05" db="EMBL/GenBank/DDBJ databases">
        <authorList>
            <person name="Feng T."/>
        </authorList>
    </citation>
    <scope>NUCLEOTIDE SEQUENCE [LARGE SCALE GENOMIC DNA]</scope>
    <source>
        <strain evidence="10">S27</strain>
    </source>
</reference>
<evidence type="ECO:0000259" key="7">
    <source>
        <dbReference type="Pfam" id="PF02601"/>
    </source>
</evidence>
<name>A0A370NFY7_9BURK</name>
<organism evidence="9 10">
    <name type="scientific">Paraburkholderia lacunae</name>
    <dbReference type="NCBI Taxonomy" id="2211104"/>
    <lineage>
        <taxon>Bacteria</taxon>
        <taxon>Pseudomonadati</taxon>
        <taxon>Pseudomonadota</taxon>
        <taxon>Betaproteobacteria</taxon>
        <taxon>Burkholderiales</taxon>
        <taxon>Burkholderiaceae</taxon>
        <taxon>Paraburkholderia</taxon>
    </lineage>
</organism>
<dbReference type="InterPro" id="IPR003753">
    <property type="entry name" value="Exonuc_VII_L"/>
</dbReference>
<dbReference type="CDD" id="cd04489">
    <property type="entry name" value="ExoVII_LU_OBF"/>
    <property type="match status" value="1"/>
</dbReference>
<dbReference type="GO" id="GO:0003676">
    <property type="term" value="F:nucleic acid binding"/>
    <property type="evidence" value="ECO:0007669"/>
    <property type="project" value="InterPro"/>
</dbReference>
<dbReference type="GO" id="GO:0009318">
    <property type="term" value="C:exodeoxyribonuclease VII complex"/>
    <property type="evidence" value="ECO:0007669"/>
    <property type="project" value="UniProtKB-UniRule"/>
</dbReference>
<dbReference type="Pfam" id="PF02601">
    <property type="entry name" value="Exonuc_VII_L"/>
    <property type="match status" value="1"/>
</dbReference>
<dbReference type="OrthoDB" id="9802795at2"/>
<dbReference type="EC" id="3.1.11.6" evidence="5"/>
<sequence>MNPESPFSSSAVPGGEVVVPVSVLNRAIGTMLERSFPLVWVAGEVSNFTRAASGHWYFSIKDAQAQMRCVMFRGRAQYAEFTPREGDRIEVRALVTMYEPRGELQLNVEAVRRTGQGRLYEAFLRLKAQLEAEGLFAAERKRALPAHPRAIGIVTSLQAAALRDVLTTLSRRAPHIPVIVYPAPVQGAGVSAKLAAMVETANARREVDVLIVCRGGGSIEDLWAFNEEVLARAIAESALPVVSGVGHETDFTIADFAADVRAPTPTGAAELVSPQRVLLLRDLDHRHATLARGFGRMMERRAQQLDWLARRLVSPAERLARQRTHLQQLSLRLASAGARPVRDARARFSLLQMRWQRWRPDLAAHQATLRGLTQRLDAALLRQHERQTARIATLAARLEVLSPQRTLERGYAAMLDAQSGRAVRAPSSLKPGRRLTVHLAEGSADIVLADVQPRLTDGF</sequence>
<dbReference type="InterPro" id="IPR025824">
    <property type="entry name" value="OB-fold_nuc-bd_dom"/>
</dbReference>
<evidence type="ECO:0000256" key="1">
    <source>
        <dbReference type="ARBA" id="ARBA00022490"/>
    </source>
</evidence>
<feature type="domain" description="OB-fold nucleic acid binding" evidence="8">
    <location>
        <begin position="20"/>
        <end position="111"/>
    </location>
</feature>
<dbReference type="HAMAP" id="MF_00378">
    <property type="entry name" value="Exonuc_7_L"/>
    <property type="match status" value="1"/>
</dbReference>
<dbReference type="PANTHER" id="PTHR30008:SF0">
    <property type="entry name" value="EXODEOXYRIBONUCLEASE 7 LARGE SUBUNIT"/>
    <property type="match status" value="1"/>
</dbReference>
<dbReference type="Pfam" id="PF13742">
    <property type="entry name" value="tRNA_anti_2"/>
    <property type="match status" value="1"/>
</dbReference>
<dbReference type="GO" id="GO:0006308">
    <property type="term" value="P:DNA catabolic process"/>
    <property type="evidence" value="ECO:0007669"/>
    <property type="project" value="UniProtKB-UniRule"/>
</dbReference>
<proteinExistence type="inferred from homology"/>
<keyword evidence="3 5" id="KW-0378">Hydrolase</keyword>
<dbReference type="GO" id="GO:0008855">
    <property type="term" value="F:exodeoxyribonuclease VII activity"/>
    <property type="evidence" value="ECO:0007669"/>
    <property type="project" value="UniProtKB-UniRule"/>
</dbReference>
<evidence type="ECO:0000256" key="4">
    <source>
        <dbReference type="ARBA" id="ARBA00022839"/>
    </source>
</evidence>
<evidence type="ECO:0000256" key="6">
    <source>
        <dbReference type="RuleBase" id="RU004355"/>
    </source>
</evidence>
<evidence type="ECO:0000256" key="5">
    <source>
        <dbReference type="HAMAP-Rule" id="MF_00378"/>
    </source>
</evidence>
<comment type="subunit">
    <text evidence="5">Heterooligomer composed of large and small subunits.</text>
</comment>
<dbReference type="InterPro" id="IPR020579">
    <property type="entry name" value="Exonuc_VII_lsu_C"/>
</dbReference>
<dbReference type="AlphaFoldDB" id="A0A370NFY7"/>
<dbReference type="Proteomes" id="UP000254875">
    <property type="component" value="Unassembled WGS sequence"/>
</dbReference>
<gene>
    <name evidence="5" type="primary">xseA</name>
    <name evidence="9" type="ORF">DLM46_01150</name>
</gene>
<dbReference type="Gene3D" id="2.40.50.1010">
    <property type="match status" value="1"/>
</dbReference>
<dbReference type="GO" id="GO:0005737">
    <property type="term" value="C:cytoplasm"/>
    <property type="evidence" value="ECO:0007669"/>
    <property type="project" value="UniProtKB-SubCell"/>
</dbReference>
<keyword evidence="10" id="KW-1185">Reference proteome</keyword>
<evidence type="ECO:0000256" key="2">
    <source>
        <dbReference type="ARBA" id="ARBA00022722"/>
    </source>
</evidence>
<feature type="domain" description="Exonuclease VII large subunit C-terminal" evidence="7">
    <location>
        <begin position="135"/>
        <end position="445"/>
    </location>
</feature>
<evidence type="ECO:0000256" key="3">
    <source>
        <dbReference type="ARBA" id="ARBA00022801"/>
    </source>
</evidence>
<dbReference type="RefSeq" id="WP_115098874.1">
    <property type="nucleotide sequence ID" value="NZ_QHKS01000001.1"/>
</dbReference>
<comment type="catalytic activity">
    <reaction evidence="5 6">
        <text>Exonucleolytic cleavage in either 5'- to 3'- or 3'- to 5'-direction to yield nucleoside 5'-phosphates.</text>
        <dbReference type="EC" id="3.1.11.6"/>
    </reaction>
</comment>
<evidence type="ECO:0000313" key="9">
    <source>
        <dbReference type="EMBL" id="RDK04509.1"/>
    </source>
</evidence>
<dbReference type="EMBL" id="QHKS01000001">
    <property type="protein sequence ID" value="RDK04509.1"/>
    <property type="molecule type" value="Genomic_DNA"/>
</dbReference>
<dbReference type="PANTHER" id="PTHR30008">
    <property type="entry name" value="EXODEOXYRIBONUCLEASE 7 LARGE SUBUNIT"/>
    <property type="match status" value="1"/>
</dbReference>
<dbReference type="NCBIfam" id="TIGR00237">
    <property type="entry name" value="xseA"/>
    <property type="match status" value="1"/>
</dbReference>
<keyword evidence="1 5" id="KW-0963">Cytoplasm</keyword>
<comment type="subcellular location">
    <subcellularLocation>
        <location evidence="5 6">Cytoplasm</location>
    </subcellularLocation>
</comment>
<accession>A0A370NFY7</accession>
<evidence type="ECO:0000259" key="8">
    <source>
        <dbReference type="Pfam" id="PF13742"/>
    </source>
</evidence>
<comment type="caution">
    <text evidence="9">The sequence shown here is derived from an EMBL/GenBank/DDBJ whole genome shotgun (WGS) entry which is preliminary data.</text>
</comment>
<comment type="function">
    <text evidence="5">Bidirectionally degrades single-stranded DNA into large acid-insoluble oligonucleotides, which are then degraded further into small acid-soluble oligonucleotides.</text>
</comment>
<keyword evidence="4 5" id="KW-0269">Exonuclease</keyword>